<dbReference type="Pfam" id="PF04335">
    <property type="entry name" value="VirB8"/>
    <property type="match status" value="1"/>
</dbReference>
<proteinExistence type="predicted"/>
<dbReference type="InterPro" id="IPR032710">
    <property type="entry name" value="NTF2-like_dom_sf"/>
</dbReference>
<evidence type="ECO:0000313" key="6">
    <source>
        <dbReference type="EMBL" id="NMM03144.1"/>
    </source>
</evidence>
<protein>
    <submittedName>
        <fullName evidence="6">Type IV secretion system protein</fullName>
    </submittedName>
</protein>
<evidence type="ECO:0000259" key="5">
    <source>
        <dbReference type="Pfam" id="PF04335"/>
    </source>
</evidence>
<sequence length="234" mass="25847">MKFFKRSKQDIALAKAPGHYSEDDPEKIIFDVKTRLFVETNHWKIFAAVMAAVALIAVSTRNPPPSVVKAYGVSADTAGTPVLRELTTYQPNALAIRVAIKEMTQRWFTIEPVLSGDIKHSRMATNIRAVQLQMEGKAQSSFVDWLRNDAPFEAIAADPKLTRQVTVTNVALLEDSTVVVNFTTSTSQGEADQPVVQRFSLTLRYEVQPPASDAALGSNPFGIFIPFYTIEKSA</sequence>
<dbReference type="RefSeq" id="WP_169489899.1">
    <property type="nucleotide sequence ID" value="NZ_JABBGJ010000049.1"/>
</dbReference>
<evidence type="ECO:0000256" key="1">
    <source>
        <dbReference type="ARBA" id="ARBA00004167"/>
    </source>
</evidence>
<dbReference type="InterPro" id="IPR035658">
    <property type="entry name" value="TrbF"/>
</dbReference>
<dbReference type="CDD" id="cd16425">
    <property type="entry name" value="TrbF"/>
    <property type="match status" value="1"/>
</dbReference>
<name>A0A848ITJ2_9BURK</name>
<feature type="domain" description="Bacterial virulence protein VirB8" evidence="5">
    <location>
        <begin position="27"/>
        <end position="232"/>
    </location>
</feature>
<dbReference type="AlphaFoldDB" id="A0A848ITJ2"/>
<keyword evidence="7" id="KW-1185">Reference proteome</keyword>
<evidence type="ECO:0000256" key="2">
    <source>
        <dbReference type="ARBA" id="ARBA00022692"/>
    </source>
</evidence>
<comment type="subcellular location">
    <subcellularLocation>
        <location evidence="1">Membrane</location>
        <topology evidence="1">Single-pass membrane protein</topology>
    </subcellularLocation>
</comment>
<dbReference type="Proteomes" id="UP000544134">
    <property type="component" value="Unassembled WGS sequence"/>
</dbReference>
<comment type="caution">
    <text evidence="6">The sequence shown here is derived from an EMBL/GenBank/DDBJ whole genome shotgun (WGS) entry which is preliminary data.</text>
</comment>
<gene>
    <name evidence="6" type="ORF">HHL24_35230</name>
</gene>
<organism evidence="6 7">
    <name type="scientific">Paraburkholderia polaris</name>
    <dbReference type="NCBI Taxonomy" id="2728848"/>
    <lineage>
        <taxon>Bacteria</taxon>
        <taxon>Pseudomonadati</taxon>
        <taxon>Pseudomonadota</taxon>
        <taxon>Betaproteobacteria</taxon>
        <taxon>Burkholderiales</taxon>
        <taxon>Burkholderiaceae</taxon>
        <taxon>Paraburkholderia</taxon>
    </lineage>
</organism>
<dbReference type="SUPFAM" id="SSF54427">
    <property type="entry name" value="NTF2-like"/>
    <property type="match status" value="1"/>
</dbReference>
<reference evidence="6 7" key="1">
    <citation type="submission" date="2020-04" db="EMBL/GenBank/DDBJ databases">
        <title>Paraburkholderia sp. RP-4-7 isolated from soil.</title>
        <authorList>
            <person name="Dahal R.H."/>
        </authorList>
    </citation>
    <scope>NUCLEOTIDE SEQUENCE [LARGE SCALE GENOMIC DNA]</scope>
    <source>
        <strain evidence="6 7">RP-4-7</strain>
    </source>
</reference>
<keyword evidence="4" id="KW-0472">Membrane</keyword>
<dbReference type="EMBL" id="JABBGJ010000049">
    <property type="protein sequence ID" value="NMM03144.1"/>
    <property type="molecule type" value="Genomic_DNA"/>
</dbReference>
<evidence type="ECO:0000256" key="3">
    <source>
        <dbReference type="ARBA" id="ARBA00022989"/>
    </source>
</evidence>
<evidence type="ECO:0000313" key="7">
    <source>
        <dbReference type="Proteomes" id="UP000544134"/>
    </source>
</evidence>
<dbReference type="Gene3D" id="3.10.450.230">
    <property type="entry name" value="VirB8 protein"/>
    <property type="match status" value="1"/>
</dbReference>
<dbReference type="GO" id="GO:0016020">
    <property type="term" value="C:membrane"/>
    <property type="evidence" value="ECO:0007669"/>
    <property type="project" value="UniProtKB-SubCell"/>
</dbReference>
<dbReference type="InterPro" id="IPR007430">
    <property type="entry name" value="VirB8"/>
</dbReference>
<keyword evidence="3" id="KW-1133">Transmembrane helix</keyword>
<accession>A0A848ITJ2</accession>
<evidence type="ECO:0000256" key="4">
    <source>
        <dbReference type="ARBA" id="ARBA00023136"/>
    </source>
</evidence>
<keyword evidence="2" id="KW-0812">Transmembrane</keyword>